<protein>
    <recommendedName>
        <fullName evidence="2">DUF7704 domain-containing protein</fullName>
    </recommendedName>
</protein>
<gene>
    <name evidence="3" type="ORF">FGG08_006103</name>
</gene>
<evidence type="ECO:0000313" key="4">
    <source>
        <dbReference type="Proteomes" id="UP000698800"/>
    </source>
</evidence>
<dbReference type="PANTHER" id="PTHR37019:SF1">
    <property type="entry name" value="EXPERA DOMAIN-CONTAINING PROTEIN"/>
    <property type="match status" value="1"/>
</dbReference>
<feature type="transmembrane region" description="Helical" evidence="1">
    <location>
        <begin position="84"/>
        <end position="104"/>
    </location>
</feature>
<evidence type="ECO:0000259" key="2">
    <source>
        <dbReference type="Pfam" id="PF24803"/>
    </source>
</evidence>
<reference evidence="3" key="1">
    <citation type="submission" date="2021-03" db="EMBL/GenBank/DDBJ databases">
        <title>Comparative genomics and phylogenomic investigation of the class Geoglossomycetes provide insights into ecological specialization and systematics.</title>
        <authorList>
            <person name="Melie T."/>
            <person name="Pirro S."/>
            <person name="Miller A.N."/>
            <person name="Quandt A."/>
        </authorList>
    </citation>
    <scope>NUCLEOTIDE SEQUENCE</scope>
    <source>
        <strain evidence="3">GBOQ0MN5Z8</strain>
    </source>
</reference>
<evidence type="ECO:0000256" key="1">
    <source>
        <dbReference type="SAM" id="Phobius"/>
    </source>
</evidence>
<dbReference type="OrthoDB" id="5313995at2759"/>
<dbReference type="AlphaFoldDB" id="A0A9P8I5X4"/>
<accession>A0A9P8I5X4</accession>
<dbReference type="PANTHER" id="PTHR37019">
    <property type="entry name" value="CHROMOSOME 1, WHOLE GENOME SHOTGUN SEQUENCE"/>
    <property type="match status" value="1"/>
</dbReference>
<name>A0A9P8I5X4_9PEZI</name>
<dbReference type="EMBL" id="JAGHQL010000164">
    <property type="protein sequence ID" value="KAH0537062.1"/>
    <property type="molecule type" value="Genomic_DNA"/>
</dbReference>
<dbReference type="Pfam" id="PF24803">
    <property type="entry name" value="DUF7704"/>
    <property type="match status" value="1"/>
</dbReference>
<keyword evidence="4" id="KW-1185">Reference proteome</keyword>
<comment type="caution">
    <text evidence="3">The sequence shown here is derived from an EMBL/GenBank/DDBJ whole genome shotgun (WGS) entry which is preliminary data.</text>
</comment>
<feature type="domain" description="DUF7704" evidence="2">
    <location>
        <begin position="8"/>
        <end position="144"/>
    </location>
</feature>
<organism evidence="3 4">
    <name type="scientific">Glutinoglossum americanum</name>
    <dbReference type="NCBI Taxonomy" id="1670608"/>
    <lineage>
        <taxon>Eukaryota</taxon>
        <taxon>Fungi</taxon>
        <taxon>Dikarya</taxon>
        <taxon>Ascomycota</taxon>
        <taxon>Pezizomycotina</taxon>
        <taxon>Geoglossomycetes</taxon>
        <taxon>Geoglossales</taxon>
        <taxon>Geoglossaceae</taxon>
        <taxon>Glutinoglossum</taxon>
    </lineage>
</organism>
<feature type="transmembrane region" description="Helical" evidence="1">
    <location>
        <begin position="58"/>
        <end position="77"/>
    </location>
</feature>
<keyword evidence="1" id="KW-0812">Transmembrane</keyword>
<sequence length="155" mass="17091">MPPPRPQIPLPYRILLLYFEPLLALNGAVMAHFFPSRFLLTMSPSATAATYSPQTQVIYDQLAATYVLFALVEAVVLRVTSELSVWKAVVFGALVCDVIHLYGSCASMGVEVFVRPGLWRADDWVNLTLLYGPAVMRLGLLFEVGFGRGKTGKEP</sequence>
<evidence type="ECO:0000313" key="3">
    <source>
        <dbReference type="EMBL" id="KAH0537062.1"/>
    </source>
</evidence>
<feature type="transmembrane region" description="Helical" evidence="1">
    <location>
        <begin position="124"/>
        <end position="146"/>
    </location>
</feature>
<dbReference type="Proteomes" id="UP000698800">
    <property type="component" value="Unassembled WGS sequence"/>
</dbReference>
<proteinExistence type="predicted"/>
<keyword evidence="1" id="KW-0472">Membrane</keyword>
<feature type="transmembrane region" description="Helical" evidence="1">
    <location>
        <begin position="12"/>
        <end position="34"/>
    </location>
</feature>
<dbReference type="InterPro" id="IPR056121">
    <property type="entry name" value="DUF7704"/>
</dbReference>
<keyword evidence="1" id="KW-1133">Transmembrane helix</keyword>